<evidence type="ECO:0000313" key="4">
    <source>
        <dbReference type="Proteomes" id="UP001595833"/>
    </source>
</evidence>
<dbReference type="InterPro" id="IPR011047">
    <property type="entry name" value="Quinoprotein_ADH-like_sf"/>
</dbReference>
<name>A0ABV9Y6J5_9PSEU</name>
<dbReference type="Gene3D" id="2.40.128.630">
    <property type="match status" value="1"/>
</dbReference>
<reference evidence="4" key="1">
    <citation type="journal article" date="2019" name="Int. J. Syst. Evol. Microbiol.">
        <title>The Global Catalogue of Microorganisms (GCM) 10K type strain sequencing project: providing services to taxonomists for standard genome sequencing and annotation.</title>
        <authorList>
            <consortium name="The Broad Institute Genomics Platform"/>
            <consortium name="The Broad Institute Genome Sequencing Center for Infectious Disease"/>
            <person name="Wu L."/>
            <person name="Ma J."/>
        </authorList>
    </citation>
    <scope>NUCLEOTIDE SEQUENCE [LARGE SCALE GENOMIC DNA]</scope>
    <source>
        <strain evidence="4">KCTC 12848</strain>
    </source>
</reference>
<dbReference type="Proteomes" id="UP001595833">
    <property type="component" value="Unassembled WGS sequence"/>
</dbReference>
<dbReference type="EMBL" id="JBHSJB010000027">
    <property type="protein sequence ID" value="MFC5057267.1"/>
    <property type="molecule type" value="Genomic_DNA"/>
</dbReference>
<dbReference type="InterPro" id="IPR015943">
    <property type="entry name" value="WD40/YVTN_repeat-like_dom_sf"/>
</dbReference>
<dbReference type="RefSeq" id="WP_344037200.1">
    <property type="nucleotide sequence ID" value="NZ_BAAAKE010000006.1"/>
</dbReference>
<evidence type="ECO:0000256" key="1">
    <source>
        <dbReference type="SAM" id="Phobius"/>
    </source>
</evidence>
<evidence type="ECO:0000259" key="2">
    <source>
        <dbReference type="Pfam" id="PF13360"/>
    </source>
</evidence>
<feature type="transmembrane region" description="Helical" evidence="1">
    <location>
        <begin position="26"/>
        <end position="43"/>
    </location>
</feature>
<feature type="transmembrane region" description="Helical" evidence="1">
    <location>
        <begin position="103"/>
        <end position="122"/>
    </location>
</feature>
<gene>
    <name evidence="3" type="ORF">ACFPFM_26420</name>
</gene>
<feature type="transmembrane region" description="Helical" evidence="1">
    <location>
        <begin position="73"/>
        <end position="91"/>
    </location>
</feature>
<sequence>MTLVGALCAATAPFLPGGVPRPEPDAVLIGLAAGVVVAALVSLGRARVVGALLGAGIAVAALVLLWLDVGTGLTGVDLPVLAVGATAVAAGASWSRDWRVRPVGVAAALVVAAAAVVAPTGVEALVVEAETREARDFAPEPVAERPGDRQWAWRPTSDVVGVVAAGHGVAVGLSEGAVVALHGPDGREEWRYARPGAWVGAVAASMDRRAVVVAFGSSEDTRAQLVVVLDADTGVVRWEVVLRSVLVEVGELVPGTRTLAVRDRDVVTAYDLDDGRVRWTWTAPEGCESRYTLPARGRTTVPVVQECADGLALIALDEVTGRERWRHEGPPGPSDGEVADVILLGSPDGSLLSAGMAGGGLFDAETGEVLTQPGAPWTARVDLGPMPLLEQEEGGRSTAIAALDPRTGATTPLSVEACRGRVAGATTATTYLRACGDTGRELTVVAQPLDGSPPTEAAVLLDGSGSRSDVRLVAAPGAVVVAREAYGGTPAPVVGLVAPA</sequence>
<keyword evidence="1" id="KW-1133">Transmembrane helix</keyword>
<dbReference type="Gene3D" id="2.130.10.10">
    <property type="entry name" value="YVTN repeat-like/Quinoprotein amine dehydrogenase"/>
    <property type="match status" value="1"/>
</dbReference>
<feature type="domain" description="Pyrrolo-quinoline quinone repeat" evidence="2">
    <location>
        <begin position="224"/>
        <end position="369"/>
    </location>
</feature>
<protein>
    <submittedName>
        <fullName evidence="3">PQQ-binding-like beta-propeller repeat protein</fullName>
    </submittedName>
</protein>
<evidence type="ECO:0000313" key="3">
    <source>
        <dbReference type="EMBL" id="MFC5057267.1"/>
    </source>
</evidence>
<feature type="transmembrane region" description="Helical" evidence="1">
    <location>
        <begin position="48"/>
        <end position="67"/>
    </location>
</feature>
<dbReference type="InterPro" id="IPR002372">
    <property type="entry name" value="PQQ_rpt_dom"/>
</dbReference>
<accession>A0ABV9Y6J5</accession>
<organism evidence="3 4">
    <name type="scientific">Saccharothrix xinjiangensis</name>
    <dbReference type="NCBI Taxonomy" id="204798"/>
    <lineage>
        <taxon>Bacteria</taxon>
        <taxon>Bacillati</taxon>
        <taxon>Actinomycetota</taxon>
        <taxon>Actinomycetes</taxon>
        <taxon>Pseudonocardiales</taxon>
        <taxon>Pseudonocardiaceae</taxon>
        <taxon>Saccharothrix</taxon>
    </lineage>
</organism>
<keyword evidence="1" id="KW-0472">Membrane</keyword>
<dbReference type="Pfam" id="PF13360">
    <property type="entry name" value="PQQ_2"/>
    <property type="match status" value="1"/>
</dbReference>
<keyword evidence="4" id="KW-1185">Reference proteome</keyword>
<dbReference type="SUPFAM" id="SSF50998">
    <property type="entry name" value="Quinoprotein alcohol dehydrogenase-like"/>
    <property type="match status" value="1"/>
</dbReference>
<proteinExistence type="predicted"/>
<keyword evidence="1" id="KW-0812">Transmembrane</keyword>
<comment type="caution">
    <text evidence="3">The sequence shown here is derived from an EMBL/GenBank/DDBJ whole genome shotgun (WGS) entry which is preliminary data.</text>
</comment>